<dbReference type="RefSeq" id="WP_323579089.1">
    <property type="nucleotide sequence ID" value="NZ_JAYGJQ010000003.1"/>
</dbReference>
<name>A0ABU5VZM9_9BACT</name>
<dbReference type="InterPro" id="IPR050266">
    <property type="entry name" value="AB_hydrolase_sf"/>
</dbReference>
<dbReference type="EMBL" id="JAYGJQ010000003">
    <property type="protein sequence ID" value="MEA9358533.1"/>
    <property type="molecule type" value="Genomic_DNA"/>
</dbReference>
<dbReference type="Pfam" id="PF12146">
    <property type="entry name" value="Hydrolase_4"/>
    <property type="match status" value="1"/>
</dbReference>
<dbReference type="InterPro" id="IPR029058">
    <property type="entry name" value="AB_hydrolase_fold"/>
</dbReference>
<evidence type="ECO:0000313" key="3">
    <source>
        <dbReference type="Proteomes" id="UP001302274"/>
    </source>
</evidence>
<evidence type="ECO:0000313" key="2">
    <source>
        <dbReference type="EMBL" id="MEA9358533.1"/>
    </source>
</evidence>
<keyword evidence="2" id="KW-0378">Hydrolase</keyword>
<keyword evidence="3" id="KW-1185">Reference proteome</keyword>
<dbReference type="Proteomes" id="UP001302274">
    <property type="component" value="Unassembled WGS sequence"/>
</dbReference>
<protein>
    <submittedName>
        <fullName evidence="2">Alpha/beta hydrolase</fullName>
    </submittedName>
</protein>
<dbReference type="GO" id="GO:0016787">
    <property type="term" value="F:hydrolase activity"/>
    <property type="evidence" value="ECO:0007669"/>
    <property type="project" value="UniProtKB-KW"/>
</dbReference>
<accession>A0ABU5VZM9</accession>
<gene>
    <name evidence="2" type="ORF">SHI21_20015</name>
</gene>
<dbReference type="PANTHER" id="PTHR43798:SF33">
    <property type="entry name" value="HYDROLASE, PUTATIVE (AFU_ORTHOLOGUE AFUA_2G14860)-RELATED"/>
    <property type="match status" value="1"/>
</dbReference>
<dbReference type="InterPro" id="IPR022742">
    <property type="entry name" value="Hydrolase_4"/>
</dbReference>
<comment type="caution">
    <text evidence="2">The sequence shown here is derived from an EMBL/GenBank/DDBJ whole genome shotgun (WGS) entry which is preliminary data.</text>
</comment>
<organism evidence="2 3">
    <name type="scientific">Bacteriovorax antarcticus</name>
    <dbReference type="NCBI Taxonomy" id="3088717"/>
    <lineage>
        <taxon>Bacteria</taxon>
        <taxon>Pseudomonadati</taxon>
        <taxon>Bdellovibrionota</taxon>
        <taxon>Bacteriovoracia</taxon>
        <taxon>Bacteriovoracales</taxon>
        <taxon>Bacteriovoracaceae</taxon>
        <taxon>Bacteriovorax</taxon>
    </lineage>
</organism>
<dbReference type="PANTHER" id="PTHR43798">
    <property type="entry name" value="MONOACYLGLYCEROL LIPASE"/>
    <property type="match status" value="1"/>
</dbReference>
<dbReference type="Gene3D" id="3.40.50.1820">
    <property type="entry name" value="alpha/beta hydrolase"/>
    <property type="match status" value="1"/>
</dbReference>
<reference evidence="2 3" key="1">
    <citation type="submission" date="2023-11" db="EMBL/GenBank/DDBJ databases">
        <title>A Novel Polar Bacteriovorax (B. antarcticus) Isolated from the Biocrust in Antarctica.</title>
        <authorList>
            <person name="Mun W."/>
            <person name="Choi S.Y."/>
            <person name="Mitchell R.J."/>
        </authorList>
    </citation>
    <scope>NUCLEOTIDE SEQUENCE [LARGE SCALE GENOMIC DNA]</scope>
    <source>
        <strain evidence="2 3">PP10</strain>
    </source>
</reference>
<evidence type="ECO:0000259" key="1">
    <source>
        <dbReference type="Pfam" id="PF12146"/>
    </source>
</evidence>
<feature type="domain" description="Serine aminopeptidase S33" evidence="1">
    <location>
        <begin position="26"/>
        <end position="249"/>
    </location>
</feature>
<dbReference type="SUPFAM" id="SSF53474">
    <property type="entry name" value="alpha/beta-Hydrolases"/>
    <property type="match status" value="1"/>
</dbReference>
<sequence>MKRRWRYDIRLELFSLLEGKKKKASDPTVIMIHGLLADLTSYDGASFYLREKFQFLRYDCAGHGKSPAALDVYHLEEHVLDLVELIKKNHLEKVILLGMSNGARIAMEYARRFPEKVVAVIACDTFDIPTPMVKAKLGSWIAATATGGMELRFDISTPWIWGESAFNEKSEHILSYRSRPSVINEASAVFLMKGAMETAIDVSEILCPILFLVGKEDLLTPPFLHEAMQAKAKNSTLKIVEGGHACLIERPTIMDKLIIPWIEKTIS</sequence>
<proteinExistence type="predicted"/>